<keyword evidence="2" id="KW-0472">Membrane</keyword>
<evidence type="ECO:0000313" key="5">
    <source>
        <dbReference type="Proteomes" id="UP000746595"/>
    </source>
</evidence>
<gene>
    <name evidence="4" type="ORF">HED64_15005</name>
</gene>
<dbReference type="Proteomes" id="UP000746595">
    <property type="component" value="Unassembled WGS sequence"/>
</dbReference>
<proteinExistence type="predicted"/>
<comment type="caution">
    <text evidence="4">The sequence shown here is derived from an EMBL/GenBank/DDBJ whole genome shotgun (WGS) entry which is preliminary data.</text>
</comment>
<reference evidence="4 5" key="1">
    <citation type="submission" date="2020-04" db="EMBL/GenBank/DDBJ databases">
        <title>Paeniglutamicibacter sp. ANT13_2, a novel actinomycete isolated from sediment in Antarctica.</title>
        <authorList>
            <person name="Sakdapetsiri C."/>
            <person name="Pinyakong O."/>
        </authorList>
    </citation>
    <scope>NUCLEOTIDE SEQUENCE [LARGE SCALE GENOMIC DNA]</scope>
    <source>
        <strain evidence="4 5">ANT13_2</strain>
    </source>
</reference>
<name>A0ABX1G6V6_9MICC</name>
<keyword evidence="2" id="KW-0812">Transmembrane</keyword>
<organism evidence="4 5">
    <name type="scientific">Paeniglutamicibacter terrestris</name>
    <dbReference type="NCBI Taxonomy" id="2723403"/>
    <lineage>
        <taxon>Bacteria</taxon>
        <taxon>Bacillati</taxon>
        <taxon>Actinomycetota</taxon>
        <taxon>Actinomycetes</taxon>
        <taxon>Micrococcales</taxon>
        <taxon>Micrococcaceae</taxon>
        <taxon>Paeniglutamicibacter</taxon>
    </lineage>
</organism>
<accession>A0ABX1G6V6</accession>
<evidence type="ECO:0000259" key="3">
    <source>
        <dbReference type="Pfam" id="PF13906"/>
    </source>
</evidence>
<protein>
    <submittedName>
        <fullName evidence="4">Amino acid permease</fullName>
    </submittedName>
</protein>
<feature type="transmembrane region" description="Helical" evidence="2">
    <location>
        <begin position="111"/>
        <end position="128"/>
    </location>
</feature>
<dbReference type="PANTHER" id="PTHR43243">
    <property type="entry name" value="INNER MEMBRANE TRANSPORTER YGJI-RELATED"/>
    <property type="match status" value="1"/>
</dbReference>
<feature type="transmembrane region" description="Helical" evidence="2">
    <location>
        <begin position="69"/>
        <end position="91"/>
    </location>
</feature>
<dbReference type="EMBL" id="JAAWVT010000008">
    <property type="protein sequence ID" value="NKG22008.1"/>
    <property type="molecule type" value="Genomic_DNA"/>
</dbReference>
<dbReference type="PANTHER" id="PTHR43243:SF4">
    <property type="entry name" value="CATIONIC AMINO ACID TRANSPORTER 4"/>
    <property type="match status" value="1"/>
</dbReference>
<dbReference type="Pfam" id="PF13906">
    <property type="entry name" value="AA_permease_C"/>
    <property type="match status" value="1"/>
</dbReference>
<dbReference type="InterPro" id="IPR029485">
    <property type="entry name" value="CAT_C"/>
</dbReference>
<keyword evidence="1" id="KW-0813">Transport</keyword>
<evidence type="ECO:0000313" key="4">
    <source>
        <dbReference type="EMBL" id="NKG22008.1"/>
    </source>
</evidence>
<evidence type="ECO:0000256" key="1">
    <source>
        <dbReference type="ARBA" id="ARBA00022448"/>
    </source>
</evidence>
<evidence type="ECO:0000256" key="2">
    <source>
        <dbReference type="SAM" id="Phobius"/>
    </source>
</evidence>
<keyword evidence="5" id="KW-1185">Reference proteome</keyword>
<keyword evidence="2" id="KW-1133">Transmembrane helix</keyword>
<feature type="domain" description="Cationic amino acid transporter C-terminal" evidence="3">
    <location>
        <begin position="86"/>
        <end position="129"/>
    </location>
</feature>
<dbReference type="Gene3D" id="1.20.1740.10">
    <property type="entry name" value="Amino acid/polyamine transporter I"/>
    <property type="match status" value="1"/>
</dbReference>
<sequence>MLSVMLTFLLGVTHLWFSMSRDGLLPGWFAKTDRHGTGQRVTRIAGIASAFLAGAFPIEAVADLTNIGILAAFVVACLAVIIFRLHFMPVIPAFGLLASGFLMLQLLWETWLRFAVWLVVSLAIYFLLRPQASLMIPDSPRYDDGMVFLHWTN</sequence>